<proteinExistence type="predicted"/>
<dbReference type="Gene3D" id="1.10.530.10">
    <property type="match status" value="1"/>
</dbReference>
<accession>A0AAE3SGU6</accession>
<dbReference type="RefSeq" id="WP_301192421.1">
    <property type="nucleotide sequence ID" value="NZ_JAPDPJ010000069.1"/>
</dbReference>
<organism evidence="2 3">
    <name type="scientific">Plebeiibacterium sediminum</name>
    <dbReference type="NCBI Taxonomy" id="2992112"/>
    <lineage>
        <taxon>Bacteria</taxon>
        <taxon>Pseudomonadati</taxon>
        <taxon>Bacteroidota</taxon>
        <taxon>Bacteroidia</taxon>
        <taxon>Marinilabiliales</taxon>
        <taxon>Marinilabiliaceae</taxon>
        <taxon>Plebeiibacterium</taxon>
    </lineage>
</organism>
<dbReference type="AlphaFoldDB" id="A0AAE3SGU6"/>
<keyword evidence="3" id="KW-1185">Reference proteome</keyword>
<dbReference type="Proteomes" id="UP001209229">
    <property type="component" value="Unassembled WGS sequence"/>
</dbReference>
<dbReference type="InterPro" id="IPR018247">
    <property type="entry name" value="EF_Hand_1_Ca_BS"/>
</dbReference>
<sequence length="1082" mass="122740">MKFVYPVDPKNGNDKYPFYLKGASNLTGYYPIGRMNTWHGGIHYEGDNPIKAMADGKIIAYRVPKEYHTETIDNKTSEYSNGFVLIEHNYKSPNGLELNFYSLYNHLASYLEMGKGKFPGFLTIDSYTVANEANDTIQIKGVTIKSSSSGGTTLAVAAKGTVLSFLEEPNNNDRRKVKYITPNGKEIIGYTWIKKYNNVQLVDKETGEVLAEPFSGSNGDYGAELREKADPKSDLKKLLARGIAIEIYEKYKGKTGWLKVKKAGGESVNGYCHSDGLSIVDVVALKEEDTDKVINDQCYQVKAGDIIGYAGLNGFEKKEEYRGCHVEVFTHEEVNDFLNNAKDDGEKNKNFTKITEGTELKRKLPLKVIKNLPIKKTGKTTDGYTEVEVDNLEVVVNNRSIDLPQDYSSTTKLYAFCNEGSNVTANQNALTEFNAIVGDIAQMGDAVKLIKNYNTSNQTSNNRKVEFQTPNKGQTFWVKNEELEEKTLTFTITTTTTNANSQTTNLTAEVNAGSQNSAEVVGFGVDAPLALVVAAPATAVVTTTIETKKYFRLNKELSEVYIISPEEDNVNTQIESDVIVNIKEGKQFTDKDDKKWYLIEPTGLQKNGVAIKYKGLISKDDLGETFSAYNWSKFGFVVKEDDDNNYIYDFKNKNAFFTEICNVVDEDNNGILEPHELQSALNNHYTANKLSHFVCKHHNEWAYGGKYLTPLMDEVTAVLDKGIEQEEDEVLKKDLETLKEERLDAFEAKVNQLALWEGIEARKSSYLTKWVNGDLVTTSIITGGYLSYKFGKWMYEKITNSDEPEREIPLSPFPIEKPVVYHFHPVAFVEQVKKCFSCYCNRDMLVDEVRAIVLALRETEPDVYQGENKDKLFWKSNCNIPKIDKNFERFTEELNLAFKKYEINTCLRKIHFLSQIYLETDRLRTTREYGENLSYDPWRGRGLMQLTWESNYKMYKVFSGVDCVTDFEKIANNLKNAVDSAGWYWKQGKKLGSGTTWTAPSSAPSYVTSKNPSYQKDRIEYQEDGVVKSYYTIDFGLIADDDYTDVISWLVNGGSNGLSERRDYVNKLKIIFDYEKSCQNKR</sequence>
<dbReference type="PROSITE" id="PS50222">
    <property type="entry name" value="EF_HAND_2"/>
    <property type="match status" value="1"/>
</dbReference>
<evidence type="ECO:0000313" key="3">
    <source>
        <dbReference type="Proteomes" id="UP001209229"/>
    </source>
</evidence>
<feature type="domain" description="EF-hand" evidence="1">
    <location>
        <begin position="652"/>
        <end position="687"/>
    </location>
</feature>
<reference evidence="2" key="1">
    <citation type="submission" date="2022-10" db="EMBL/GenBank/DDBJ databases">
        <authorList>
            <person name="Yu W.X."/>
        </authorList>
    </citation>
    <scope>NUCLEOTIDE SEQUENCE</scope>
    <source>
        <strain evidence="2">AAT</strain>
    </source>
</reference>
<comment type="caution">
    <text evidence="2">The sequence shown here is derived from an EMBL/GenBank/DDBJ whole genome shotgun (WGS) entry which is preliminary data.</text>
</comment>
<gene>
    <name evidence="2" type="ORF">OM075_20510</name>
</gene>
<dbReference type="SUPFAM" id="SSF53955">
    <property type="entry name" value="Lysozyme-like"/>
    <property type="match status" value="1"/>
</dbReference>
<evidence type="ECO:0000259" key="1">
    <source>
        <dbReference type="PROSITE" id="PS50222"/>
    </source>
</evidence>
<evidence type="ECO:0000313" key="2">
    <source>
        <dbReference type="EMBL" id="MCW3788865.1"/>
    </source>
</evidence>
<protein>
    <recommendedName>
        <fullName evidence="1">EF-hand domain-containing protein</fullName>
    </recommendedName>
</protein>
<dbReference type="PROSITE" id="PS00018">
    <property type="entry name" value="EF_HAND_1"/>
    <property type="match status" value="1"/>
</dbReference>
<dbReference type="InterPro" id="IPR002048">
    <property type="entry name" value="EF_hand_dom"/>
</dbReference>
<name>A0AAE3SGU6_9BACT</name>
<dbReference type="GO" id="GO:0005509">
    <property type="term" value="F:calcium ion binding"/>
    <property type="evidence" value="ECO:0007669"/>
    <property type="project" value="InterPro"/>
</dbReference>
<dbReference type="EMBL" id="JAPDPJ010000069">
    <property type="protein sequence ID" value="MCW3788865.1"/>
    <property type="molecule type" value="Genomic_DNA"/>
</dbReference>
<dbReference type="InterPro" id="IPR023346">
    <property type="entry name" value="Lysozyme-like_dom_sf"/>
</dbReference>